<evidence type="ECO:0000313" key="1">
    <source>
        <dbReference type="EMBL" id="KAE9602395.1"/>
    </source>
</evidence>
<sequence length="90" mass="10126">MYFPFEQWKVSSSGGFIKGRRSCELEKGVKGKGEKEKGRGGGRALPKGTIMILYFWVSVSFSSKVVWCICPYKVGNLCYTPLYILQVGDF</sequence>
<gene>
    <name evidence="1" type="ORF">Lalb_Chr12g0199131</name>
</gene>
<evidence type="ECO:0000313" key="2">
    <source>
        <dbReference type="Proteomes" id="UP000447434"/>
    </source>
</evidence>
<dbReference type="Proteomes" id="UP000447434">
    <property type="component" value="Chromosome 12"/>
</dbReference>
<reference evidence="2" key="1">
    <citation type="journal article" date="2020" name="Nat. Commun.">
        <title>Genome sequence of the cluster root forming white lupin.</title>
        <authorList>
            <person name="Hufnagel B."/>
            <person name="Marques A."/>
            <person name="Soriano A."/>
            <person name="Marques L."/>
            <person name="Divol F."/>
            <person name="Doumas P."/>
            <person name="Sallet E."/>
            <person name="Mancinotti D."/>
            <person name="Carrere S."/>
            <person name="Marande W."/>
            <person name="Arribat S."/>
            <person name="Keller J."/>
            <person name="Huneau C."/>
            <person name="Blein T."/>
            <person name="Aime D."/>
            <person name="Laguerre M."/>
            <person name="Taylor J."/>
            <person name="Schubert V."/>
            <person name="Nelson M."/>
            <person name="Geu-Flores F."/>
            <person name="Crespi M."/>
            <person name="Gallardo-Guerrero K."/>
            <person name="Delaux P.-M."/>
            <person name="Salse J."/>
            <person name="Berges H."/>
            <person name="Guyot R."/>
            <person name="Gouzy J."/>
            <person name="Peret B."/>
        </authorList>
    </citation>
    <scope>NUCLEOTIDE SEQUENCE [LARGE SCALE GENOMIC DNA]</scope>
    <source>
        <strain evidence="2">cv. Amiga</strain>
    </source>
</reference>
<keyword evidence="2" id="KW-1185">Reference proteome</keyword>
<proteinExistence type="predicted"/>
<comment type="caution">
    <text evidence="1">The sequence shown here is derived from an EMBL/GenBank/DDBJ whole genome shotgun (WGS) entry which is preliminary data.</text>
</comment>
<name>A0A6A4PLG5_LUPAL</name>
<protein>
    <submittedName>
        <fullName evidence="1">Uncharacterized protein</fullName>
    </submittedName>
</protein>
<dbReference type="AlphaFoldDB" id="A0A6A4PLG5"/>
<accession>A0A6A4PLG5</accession>
<organism evidence="1 2">
    <name type="scientific">Lupinus albus</name>
    <name type="common">White lupine</name>
    <name type="synonym">Lupinus termis</name>
    <dbReference type="NCBI Taxonomy" id="3870"/>
    <lineage>
        <taxon>Eukaryota</taxon>
        <taxon>Viridiplantae</taxon>
        <taxon>Streptophyta</taxon>
        <taxon>Embryophyta</taxon>
        <taxon>Tracheophyta</taxon>
        <taxon>Spermatophyta</taxon>
        <taxon>Magnoliopsida</taxon>
        <taxon>eudicotyledons</taxon>
        <taxon>Gunneridae</taxon>
        <taxon>Pentapetalae</taxon>
        <taxon>rosids</taxon>
        <taxon>fabids</taxon>
        <taxon>Fabales</taxon>
        <taxon>Fabaceae</taxon>
        <taxon>Papilionoideae</taxon>
        <taxon>50 kb inversion clade</taxon>
        <taxon>genistoids sensu lato</taxon>
        <taxon>core genistoids</taxon>
        <taxon>Genisteae</taxon>
        <taxon>Lupinus</taxon>
    </lineage>
</organism>
<dbReference type="EMBL" id="WOCE01000012">
    <property type="protein sequence ID" value="KAE9602395.1"/>
    <property type="molecule type" value="Genomic_DNA"/>
</dbReference>